<reference evidence="2" key="1">
    <citation type="journal article" date="2020" name="G3 (Bethesda)">
        <title>High-Quality Assemblies for Three Invasive Social Wasps from the &lt;i&gt;Vespula&lt;/i&gt; Genus.</title>
        <authorList>
            <person name="Harrop T.W.R."/>
            <person name="Guhlin J."/>
            <person name="McLaughlin G.M."/>
            <person name="Permina E."/>
            <person name="Stockwell P."/>
            <person name="Gilligan J."/>
            <person name="Le Lec M.F."/>
            <person name="Gruber M.A.M."/>
            <person name="Quinn O."/>
            <person name="Lovegrove M."/>
            <person name="Duncan E.J."/>
            <person name="Remnant E.J."/>
            <person name="Van Eeckhoven J."/>
            <person name="Graham B."/>
            <person name="Knapp R.A."/>
            <person name="Langford K.W."/>
            <person name="Kronenberg Z."/>
            <person name="Press M.O."/>
            <person name="Eacker S.M."/>
            <person name="Wilson-Rankin E.E."/>
            <person name="Purcell J."/>
            <person name="Lester P.J."/>
            <person name="Dearden P.K."/>
        </authorList>
    </citation>
    <scope>NUCLEOTIDE SEQUENCE</scope>
    <source>
        <strain evidence="2">Marl-1</strain>
    </source>
</reference>
<feature type="compositionally biased region" description="Basic and acidic residues" evidence="1">
    <location>
        <begin position="55"/>
        <end position="65"/>
    </location>
</feature>
<accession>A0A834MVT8</accession>
<comment type="caution">
    <text evidence="2">The sequence shown here is derived from an EMBL/GenBank/DDBJ whole genome shotgun (WGS) entry which is preliminary data.</text>
</comment>
<protein>
    <submittedName>
        <fullName evidence="2">Uncharacterized protein</fullName>
    </submittedName>
</protein>
<proteinExistence type="predicted"/>
<evidence type="ECO:0000313" key="3">
    <source>
        <dbReference type="Proteomes" id="UP000614350"/>
    </source>
</evidence>
<name>A0A834MVT8_VESVU</name>
<sequence length="227" mass="25049">MVSRAENGANFPCRRLSMIPERDISLTEQSPFDFSRMDGTRSGSFAVEALPYDDGSNHEATDAARGKRKFRRSVFKSDFVLAPANSLRSSAETANAKTEETPECPLGEINDTTRRRRGTRSTSTDGSRALTERDCDSLEPGGGCVDQPGTTSLWPPPDTRVTSRSEPFFPKIPKGFGKTGREVIKMRYVSGDLLKRPAFENSFDSLAEQRRERLNGNEAMAGKQTDG</sequence>
<dbReference type="AlphaFoldDB" id="A0A834MVT8"/>
<dbReference type="EMBL" id="JACSEA010000015">
    <property type="protein sequence ID" value="KAF7384843.1"/>
    <property type="molecule type" value="Genomic_DNA"/>
</dbReference>
<keyword evidence="3" id="KW-1185">Reference proteome</keyword>
<feature type="region of interest" description="Disordered" evidence="1">
    <location>
        <begin position="86"/>
        <end position="168"/>
    </location>
</feature>
<gene>
    <name evidence="2" type="ORF">HZH66_011929</name>
</gene>
<feature type="compositionally biased region" description="Polar residues" evidence="1">
    <location>
        <begin position="86"/>
        <end position="96"/>
    </location>
</feature>
<dbReference type="Proteomes" id="UP000614350">
    <property type="component" value="Unassembled WGS sequence"/>
</dbReference>
<organism evidence="2 3">
    <name type="scientific">Vespula vulgaris</name>
    <name type="common">Yellow jacket</name>
    <name type="synonym">Wasp</name>
    <dbReference type="NCBI Taxonomy" id="7454"/>
    <lineage>
        <taxon>Eukaryota</taxon>
        <taxon>Metazoa</taxon>
        <taxon>Ecdysozoa</taxon>
        <taxon>Arthropoda</taxon>
        <taxon>Hexapoda</taxon>
        <taxon>Insecta</taxon>
        <taxon>Pterygota</taxon>
        <taxon>Neoptera</taxon>
        <taxon>Endopterygota</taxon>
        <taxon>Hymenoptera</taxon>
        <taxon>Apocrita</taxon>
        <taxon>Aculeata</taxon>
        <taxon>Vespoidea</taxon>
        <taxon>Vespidae</taxon>
        <taxon>Vespinae</taxon>
        <taxon>Vespula</taxon>
    </lineage>
</organism>
<feature type="region of interest" description="Disordered" evidence="1">
    <location>
        <begin position="48"/>
        <end position="67"/>
    </location>
</feature>
<evidence type="ECO:0000256" key="1">
    <source>
        <dbReference type="SAM" id="MobiDB-lite"/>
    </source>
</evidence>
<evidence type="ECO:0000313" key="2">
    <source>
        <dbReference type="EMBL" id="KAF7384843.1"/>
    </source>
</evidence>